<dbReference type="GO" id="GO:0004177">
    <property type="term" value="F:aminopeptidase activity"/>
    <property type="evidence" value="ECO:0007669"/>
    <property type="project" value="UniProtKB-KW"/>
</dbReference>
<dbReference type="CDD" id="cd22211">
    <property type="entry name" value="HkD_SF"/>
    <property type="match status" value="1"/>
</dbReference>
<evidence type="ECO:0000256" key="7">
    <source>
        <dbReference type="ARBA" id="ARBA00022801"/>
    </source>
</evidence>
<organism evidence="16 17">
    <name type="scientific">Curvularia clavata</name>
    <dbReference type="NCBI Taxonomy" id="95742"/>
    <lineage>
        <taxon>Eukaryota</taxon>
        <taxon>Fungi</taxon>
        <taxon>Dikarya</taxon>
        <taxon>Ascomycota</taxon>
        <taxon>Pezizomycotina</taxon>
        <taxon>Dothideomycetes</taxon>
        <taxon>Pleosporomycetidae</taxon>
        <taxon>Pleosporales</taxon>
        <taxon>Pleosporineae</taxon>
        <taxon>Pleosporaceae</taxon>
        <taxon>Curvularia</taxon>
    </lineage>
</organism>
<dbReference type="PANTHER" id="PTHR12147:SF56">
    <property type="entry name" value="AMINOPEPTIDASE YDR415C-RELATED"/>
    <property type="match status" value="1"/>
</dbReference>
<reference evidence="16" key="1">
    <citation type="submission" date="2021-12" db="EMBL/GenBank/DDBJ databases">
        <title>Curvularia clavata genome.</title>
        <authorList>
            <person name="Cao Y."/>
        </authorList>
    </citation>
    <scope>NUCLEOTIDE SEQUENCE</scope>
    <source>
        <strain evidence="16">Yc1106</strain>
    </source>
</reference>
<comment type="similarity">
    <text evidence="10">Belongs to the peptidase M28 family. M28E subfamily.</text>
</comment>
<feature type="region of interest" description="Disordered" evidence="13">
    <location>
        <begin position="440"/>
        <end position="473"/>
    </location>
</feature>
<evidence type="ECO:0000259" key="14">
    <source>
        <dbReference type="Pfam" id="PF04389"/>
    </source>
</evidence>
<evidence type="ECO:0000256" key="2">
    <source>
        <dbReference type="ARBA" id="ARBA00011245"/>
    </source>
</evidence>
<feature type="region of interest" description="Disordered" evidence="13">
    <location>
        <begin position="716"/>
        <end position="738"/>
    </location>
</feature>
<evidence type="ECO:0000256" key="3">
    <source>
        <dbReference type="ARBA" id="ARBA00022438"/>
    </source>
</evidence>
<evidence type="ECO:0000313" key="16">
    <source>
        <dbReference type="EMBL" id="USP80473.1"/>
    </source>
</evidence>
<keyword evidence="3" id="KW-0031">Aminopeptidase</keyword>
<evidence type="ECO:0000256" key="4">
    <source>
        <dbReference type="ARBA" id="ARBA00022670"/>
    </source>
</evidence>
<keyword evidence="4 11" id="KW-0645">Protease</keyword>
<dbReference type="Pfam" id="PF19047">
    <property type="entry name" value="HOOK_N"/>
    <property type="match status" value="1"/>
</dbReference>
<evidence type="ECO:0000256" key="1">
    <source>
        <dbReference type="ARBA" id="ARBA00001947"/>
    </source>
</evidence>
<keyword evidence="7 11" id="KW-0378">Hydrolase</keyword>
<comment type="cofactor">
    <cofactor evidence="1">
        <name>Zn(2+)</name>
        <dbReference type="ChEBI" id="CHEBI:29105"/>
    </cofactor>
</comment>
<dbReference type="SUPFAM" id="SSF116907">
    <property type="entry name" value="Hook domain"/>
    <property type="match status" value="1"/>
</dbReference>
<dbReference type="AlphaFoldDB" id="A0A9Q8ZGV4"/>
<dbReference type="SUPFAM" id="SSF53187">
    <property type="entry name" value="Zn-dependent exopeptidases"/>
    <property type="match status" value="1"/>
</dbReference>
<keyword evidence="17" id="KW-1185">Reference proteome</keyword>
<protein>
    <recommendedName>
        <fullName evidence="11">Peptide hydrolase</fullName>
        <ecNumber evidence="11">3.4.-.-</ecNumber>
    </recommendedName>
</protein>
<keyword evidence="12" id="KW-0175">Coiled coil</keyword>
<dbReference type="EMBL" id="CP089279">
    <property type="protein sequence ID" value="USP80473.1"/>
    <property type="molecule type" value="Genomic_DNA"/>
</dbReference>
<dbReference type="PANTHER" id="PTHR12147">
    <property type="entry name" value="METALLOPEPTIDASE M28 FAMILY MEMBER"/>
    <property type="match status" value="1"/>
</dbReference>
<dbReference type="InterPro" id="IPR045175">
    <property type="entry name" value="M28_fam"/>
</dbReference>
<accession>A0A9Q8ZGV4</accession>
<dbReference type="VEuPathDB" id="FungiDB:yc1106_07747"/>
<feature type="coiled-coil region" evidence="12">
    <location>
        <begin position="778"/>
        <end position="824"/>
    </location>
</feature>
<dbReference type="GO" id="GO:0030705">
    <property type="term" value="P:cytoskeleton-dependent intracellular transport"/>
    <property type="evidence" value="ECO:0007669"/>
    <property type="project" value="InterPro"/>
</dbReference>
<evidence type="ECO:0000256" key="10">
    <source>
        <dbReference type="ARBA" id="ARBA00043962"/>
    </source>
</evidence>
<dbReference type="GO" id="GO:0046872">
    <property type="term" value="F:metal ion binding"/>
    <property type="evidence" value="ECO:0007669"/>
    <property type="project" value="UniProtKB-KW"/>
</dbReference>
<feature type="compositionally biased region" description="Basic and acidic residues" evidence="13">
    <location>
        <begin position="440"/>
        <end position="451"/>
    </location>
</feature>
<dbReference type="EC" id="3.4.-.-" evidence="11"/>
<dbReference type="CDD" id="cd03879">
    <property type="entry name" value="M28_AAP"/>
    <property type="match status" value="1"/>
</dbReference>
<feature type="domain" description="HOOK N-terminal" evidence="15">
    <location>
        <begin position="7"/>
        <end position="157"/>
    </location>
</feature>
<evidence type="ECO:0000256" key="12">
    <source>
        <dbReference type="SAM" id="Coils"/>
    </source>
</evidence>
<dbReference type="GO" id="GO:0006508">
    <property type="term" value="P:proteolysis"/>
    <property type="evidence" value="ECO:0007669"/>
    <property type="project" value="UniProtKB-KW"/>
</dbReference>
<proteinExistence type="inferred from homology"/>
<dbReference type="InterPro" id="IPR043936">
    <property type="entry name" value="HOOK_N"/>
</dbReference>
<evidence type="ECO:0000259" key="15">
    <source>
        <dbReference type="Pfam" id="PF19047"/>
    </source>
</evidence>
<dbReference type="InterPro" id="IPR036872">
    <property type="entry name" value="CH_dom_sf"/>
</dbReference>
<gene>
    <name evidence="16" type="ORF">yc1106_07747</name>
</gene>
<dbReference type="GO" id="GO:0008235">
    <property type="term" value="F:metalloexopeptidase activity"/>
    <property type="evidence" value="ECO:0007669"/>
    <property type="project" value="InterPro"/>
</dbReference>
<feature type="domain" description="Peptidase M28" evidence="14">
    <location>
        <begin position="1033"/>
        <end position="1242"/>
    </location>
</feature>
<keyword evidence="9" id="KW-1015">Disulfide bond</keyword>
<evidence type="ECO:0000256" key="13">
    <source>
        <dbReference type="SAM" id="MobiDB-lite"/>
    </source>
</evidence>
<feature type="coiled-coil region" evidence="12">
    <location>
        <begin position="198"/>
        <end position="387"/>
    </location>
</feature>
<evidence type="ECO:0000256" key="9">
    <source>
        <dbReference type="ARBA" id="ARBA00023157"/>
    </source>
</evidence>
<dbReference type="FunFam" id="3.40.630.10:FF:000042">
    <property type="entry name" value="Peptide hydrolase"/>
    <property type="match status" value="1"/>
</dbReference>
<dbReference type="Pfam" id="PF04389">
    <property type="entry name" value="Peptidase_M28"/>
    <property type="match status" value="1"/>
</dbReference>
<evidence type="ECO:0000256" key="6">
    <source>
        <dbReference type="ARBA" id="ARBA00022729"/>
    </source>
</evidence>
<dbReference type="Gene3D" id="3.40.630.10">
    <property type="entry name" value="Zn peptidases"/>
    <property type="match status" value="1"/>
</dbReference>
<dbReference type="OrthoDB" id="2129491at2759"/>
<evidence type="ECO:0000256" key="5">
    <source>
        <dbReference type="ARBA" id="ARBA00022723"/>
    </source>
</evidence>
<dbReference type="Gene3D" id="1.10.418.10">
    <property type="entry name" value="Calponin-like domain"/>
    <property type="match status" value="1"/>
</dbReference>
<name>A0A9Q8ZGV4_CURCL</name>
<evidence type="ECO:0000313" key="17">
    <source>
        <dbReference type="Proteomes" id="UP001056012"/>
    </source>
</evidence>
<keyword evidence="5 11" id="KW-0479">Metal-binding</keyword>
<evidence type="ECO:0000256" key="11">
    <source>
        <dbReference type="RuleBase" id="RU361240"/>
    </source>
</evidence>
<keyword evidence="6" id="KW-0732">Signal</keyword>
<dbReference type="InterPro" id="IPR007484">
    <property type="entry name" value="Peptidase_M28"/>
</dbReference>
<feature type="coiled-coil region" evidence="12">
    <location>
        <begin position="526"/>
        <end position="567"/>
    </location>
</feature>
<keyword evidence="8 11" id="KW-0862">Zinc</keyword>
<dbReference type="Proteomes" id="UP001056012">
    <property type="component" value="Chromosome 6"/>
</dbReference>
<evidence type="ECO:0000256" key="8">
    <source>
        <dbReference type="ARBA" id="ARBA00022833"/>
    </source>
</evidence>
<comment type="subunit">
    <text evidence="2">Monomer.</text>
</comment>
<sequence>MDDFKPELLKALLDWVNTFDLPYRITSLSQLEDGQILWQILADIDADYFNESLPNFEENHRRQSDNWIPRWQNLKHIERTTSTYIREECEQLPVLTKRMIPDLKTGARDGSTMLVAKLTMAVLLAACFSPRSNQRMLQVMPKLGTKTAETIAEAIQEMQALDQRMSELGVDAELTSDPILPGYRTPTRAASGQPPAPSNELEQEAQLFEANKDRQALKVQVAKLSEELKASRERIAKLEEEVAEASAYLDVRAGQAQRAESDDVENLRNDLLRDRQYIDQLEQDLASAREIMDSQKRRLDRLQAEEGSKQELRDQLQVIKAERDELSQKAKANENLKKKIESLTKETKQLEALREDHQQARERLAQLENVEERIEVLQNIIKENGQTLANGEQAIFEEKGKRTRVEHENLMLMKQLEQTRELQYKAEDAKQELEERIRELESANHADRGDTLEDELSQDDNANQESEVKHTEGRISADAIALQQRVDILTARLKSLETETLKQMQENLGLRSDMMAEKDENSQKPFLEQNEKLQTAQAELEELRRRLREQDLQMAELRNELNRKADIDDDVRAASMQKEHERLLVLQERTNDRLRELELANAEKAGLLRAALLDRENLPPELLELKRAETIQQMRERIESVIKAPPETQPKVLDATSSEIAETVLSSEAALDKAKKVSNEQVSHAKSPSSAFDAAVTTMKRYRLESSFTLGTPVFSASAQRSHPGKKKSPSEESTWTTVTGQTALDRMARAALLEMSKPSATYDTEYYMEDPLSDYDLQEQLDMNESLRVQLAQVKAETAEKGSAELQQEVDNLRRENALVKSMWYDMNQRLLSNTVILQRRSEAPKGWLGKQRAAVGGGASVLDKKKRKKKMKSLALLATVCASTALAGREPLARKEVQNAVFTIEVAPGETRMISEDERWEIATGGGCGSHFFDISETHAEPLAVKRGPAYPQQFLYSENVRRLFPKLSWNTIKANLERYSAFPTRFSETQSGADAAQWLVGQVQDVITKSGKSGVTATAFKHASWPQNSVIARIQGKSNRTVVVGAHLDSINSGDRLRGRAPGVDDDGSGSMLLIEALRVLLTDDAFAGKSSTLQNTVEFHWYAAEEGGLRGSQDIFTQYQRAGRDIWAMLQQDMVGYTKGTLNAGKEESFGLITDFTDGVLNEFVARVIGEYTDIAYVNSTCGYACSDHGSAMRSGYPASFVFESAFEYRNPYIHTANDTMDHIDPDHVLQHGQLVLGYLYELGFSKA</sequence>